<dbReference type="Proteomes" id="UP000016064">
    <property type="component" value="Unassembled WGS sequence"/>
</dbReference>
<evidence type="ECO:0000256" key="1">
    <source>
        <dbReference type="SAM" id="Phobius"/>
    </source>
</evidence>
<protein>
    <submittedName>
        <fullName evidence="2">Inclusion membrane protein B</fullName>
    </submittedName>
</protein>
<evidence type="ECO:0000313" key="3">
    <source>
        <dbReference type="Proteomes" id="UP000016064"/>
    </source>
</evidence>
<proteinExistence type="predicted"/>
<sequence>MTITSTCSSLEQNLSPEVLQHAIEKIKREVSYLDSRLSTTSVTVAQSESALASLVAEVEDLKAVIAACVHSLRQNSDVLPSSQGSPQRPSSMIIEHSPPTVCSKLLATTLTLVALIAISLLVVCVVTACGGFPLFLSFLNVYTVGACIALPIISSVSAAILFLSMLSISSLLKSSPLVLVLENSLQSS</sequence>
<keyword evidence="1" id="KW-0472">Membrane</keyword>
<feature type="transmembrane region" description="Helical" evidence="1">
    <location>
        <begin position="141"/>
        <end position="163"/>
    </location>
</feature>
<evidence type="ECO:0000313" key="2">
    <source>
        <dbReference type="EMBL" id="EQM62704.1"/>
    </source>
</evidence>
<dbReference type="EMBL" id="APJW01000002">
    <property type="protein sequence ID" value="EQM62704.1"/>
    <property type="molecule type" value="Genomic_DNA"/>
</dbReference>
<gene>
    <name evidence="2" type="primary">incB</name>
    <name evidence="2" type="ORF">H359_0556</name>
</gene>
<keyword evidence="3" id="KW-1185">Reference proteome</keyword>
<accession>A0ABN0MZM8</accession>
<reference evidence="2 3" key="1">
    <citation type="submission" date="2013-07" db="EMBL/GenBank/DDBJ databases">
        <title>Isolation of a new Chlamydia species from the feral Sacred Ibis (Threskiornis aethiopicus): Chlamydia ibidis.</title>
        <authorList>
            <person name="Vorimore F."/>
            <person name="Hsia R.-C."/>
            <person name="Huot-Creasy H."/>
            <person name="Bastian S."/>
            <person name="Deruyter L."/>
            <person name="Passet A."/>
            <person name="Sachse K."/>
            <person name="Bavoil P."/>
            <person name="Myers G."/>
            <person name="Laroucau K."/>
        </authorList>
    </citation>
    <scope>NUCLEOTIDE SEQUENCE [LARGE SCALE GENOMIC DNA]</scope>
    <source>
        <strain evidence="2 3">10-1398/6</strain>
    </source>
</reference>
<dbReference type="NCBIfam" id="NF033935">
    <property type="entry name" value="inclusion_IncB"/>
    <property type="match status" value="1"/>
</dbReference>
<name>A0ABN0MZM8_9CHLA</name>
<keyword evidence="1" id="KW-1133">Transmembrane helix</keyword>
<comment type="caution">
    <text evidence="2">The sequence shown here is derived from an EMBL/GenBank/DDBJ whole genome shotgun (WGS) entry which is preliminary data.</text>
</comment>
<dbReference type="RefSeq" id="WP_020370115.1">
    <property type="nucleotide sequence ID" value="NZ_APJW01000002.1"/>
</dbReference>
<feature type="transmembrane region" description="Helical" evidence="1">
    <location>
        <begin position="112"/>
        <end position="135"/>
    </location>
</feature>
<keyword evidence="1" id="KW-0812">Transmembrane</keyword>
<organism evidence="2 3">
    <name type="scientific">Chlamydia ibidis 10-1398/6</name>
    <dbReference type="NCBI Taxonomy" id="1046581"/>
    <lineage>
        <taxon>Bacteria</taxon>
        <taxon>Pseudomonadati</taxon>
        <taxon>Chlamydiota</taxon>
        <taxon>Chlamydiia</taxon>
        <taxon>Chlamydiales</taxon>
        <taxon>Chlamydiaceae</taxon>
        <taxon>Chlamydia/Chlamydophila group</taxon>
        <taxon>Chlamydia</taxon>
    </lineage>
</organism>